<dbReference type="HAMAP" id="MF_01241">
    <property type="entry name" value="GlcN6P_deamin"/>
    <property type="match status" value="1"/>
</dbReference>
<feature type="active site" description="For ring-opening step" evidence="3">
    <location>
        <position position="138"/>
    </location>
</feature>
<feature type="active site" description="Proton acceptor; for ring-opening step" evidence="3">
    <location>
        <position position="140"/>
    </location>
</feature>
<feature type="active site" description="For ring-opening step" evidence="3">
    <location>
        <position position="145"/>
    </location>
</feature>
<evidence type="ECO:0000256" key="1">
    <source>
        <dbReference type="ARBA" id="ARBA00022801"/>
    </source>
</evidence>
<protein>
    <recommendedName>
        <fullName evidence="3">Glucosamine-6-phosphate deaminase</fullName>
        <ecNumber evidence="3">3.5.99.6</ecNumber>
    </recommendedName>
    <alternativeName>
        <fullName evidence="3">GlcN6P deaminase</fullName>
        <shortName evidence="3">GNPDA</shortName>
    </alternativeName>
    <alternativeName>
        <fullName evidence="3">Glucosamine-6-phosphate isomerase</fullName>
    </alternativeName>
</protein>
<comment type="catalytic activity">
    <reaction evidence="3">
        <text>alpha-D-glucosamine 6-phosphate + H2O = beta-D-fructose 6-phosphate + NH4(+)</text>
        <dbReference type="Rhea" id="RHEA:12172"/>
        <dbReference type="ChEBI" id="CHEBI:15377"/>
        <dbReference type="ChEBI" id="CHEBI:28938"/>
        <dbReference type="ChEBI" id="CHEBI:57634"/>
        <dbReference type="ChEBI" id="CHEBI:75989"/>
        <dbReference type="EC" id="3.5.99.6"/>
    </reaction>
</comment>
<evidence type="ECO:0000313" key="6">
    <source>
        <dbReference type="Proteomes" id="UP001597273"/>
    </source>
</evidence>
<feature type="active site" description="Proton acceptor; for enolization step" evidence="3">
    <location>
        <position position="69"/>
    </location>
</feature>
<dbReference type="SUPFAM" id="SSF100950">
    <property type="entry name" value="NagB/RpiA/CoA transferase-like"/>
    <property type="match status" value="1"/>
</dbReference>
<organism evidence="5 6">
    <name type="scientific">Planococcus chinensis</name>
    <dbReference type="NCBI Taxonomy" id="272917"/>
    <lineage>
        <taxon>Bacteria</taxon>
        <taxon>Bacillati</taxon>
        <taxon>Bacillota</taxon>
        <taxon>Bacilli</taxon>
        <taxon>Bacillales</taxon>
        <taxon>Caryophanaceae</taxon>
        <taxon>Planococcus</taxon>
    </lineage>
</organism>
<gene>
    <name evidence="3 5" type="primary">nagB</name>
    <name evidence="5" type="ORF">ACFSDB_09575</name>
</gene>
<comment type="similarity">
    <text evidence="3">Belongs to the glucosamine/galactosamine-6-phosphate isomerase family. NagB subfamily.</text>
</comment>
<keyword evidence="1 3" id="KW-0378">Hydrolase</keyword>
<comment type="function">
    <text evidence="3">Catalyzes the reversible isomerization-deamination of glucosamine 6-phosphate (GlcN6P) to form fructose 6-phosphate (Fru6P) and ammonium ion.</text>
</comment>
<keyword evidence="6" id="KW-1185">Reference proteome</keyword>
<dbReference type="RefSeq" id="WP_204892076.1">
    <property type="nucleotide sequence ID" value="NZ_JBHUFW010000005.1"/>
</dbReference>
<reference evidence="6" key="1">
    <citation type="journal article" date="2019" name="Int. J. Syst. Evol. Microbiol.">
        <title>The Global Catalogue of Microorganisms (GCM) 10K type strain sequencing project: providing services to taxonomists for standard genome sequencing and annotation.</title>
        <authorList>
            <consortium name="The Broad Institute Genomics Platform"/>
            <consortium name="The Broad Institute Genome Sequencing Center for Infectious Disease"/>
            <person name="Wu L."/>
            <person name="Ma J."/>
        </authorList>
    </citation>
    <scope>NUCLEOTIDE SEQUENCE [LARGE SCALE GENOMIC DNA]</scope>
    <source>
        <strain evidence="6">CGMCC 1.15475</strain>
    </source>
</reference>
<sequence length="248" mass="27188">MNVKLIEVADFEELSSAAAAIVEQQVLGNSHSVLGLATGSTPIGLYEKMAEGCRQRGVSYKNVQTINLDEYRGLGAGHPNSYRSFMNEHLFNAIDIPPANTHIPDGRAVEVEAECRRYEALIDRIGPPHLQILGLGTNGHIGFNEPGTPENSVTHCVALTDSTRENNARFFASPEEVPTHAITMGIASILKSRKILLLASGAKKAPAVKQFMEQRITGSFPASFLWKHPDVTLIVDEEAYQLVREKRQ</sequence>
<dbReference type="PANTHER" id="PTHR11280">
    <property type="entry name" value="GLUCOSAMINE-6-PHOSPHATE ISOMERASE"/>
    <property type="match status" value="1"/>
</dbReference>
<dbReference type="InterPro" id="IPR004547">
    <property type="entry name" value="Glucosamine6P_isomerase"/>
</dbReference>
<evidence type="ECO:0000259" key="4">
    <source>
        <dbReference type="Pfam" id="PF01182"/>
    </source>
</evidence>
<feature type="domain" description="Glucosamine/galactosamine-6-phosphate isomerase" evidence="4">
    <location>
        <begin position="17"/>
        <end position="226"/>
    </location>
</feature>
<dbReference type="InterPro" id="IPR037171">
    <property type="entry name" value="NagB/RpiA_transferase-like"/>
</dbReference>
<dbReference type="EC" id="3.5.99.6" evidence="3"/>
<dbReference type="Proteomes" id="UP001597273">
    <property type="component" value="Unassembled WGS sequence"/>
</dbReference>
<dbReference type="GO" id="GO:0004342">
    <property type="term" value="F:glucosamine-6-phosphate deaminase activity"/>
    <property type="evidence" value="ECO:0007669"/>
    <property type="project" value="UniProtKB-EC"/>
</dbReference>
<comment type="caution">
    <text evidence="3">Lacks conserved residue(s) required for the propagation of feature annotation.</text>
</comment>
<dbReference type="PANTHER" id="PTHR11280:SF5">
    <property type="entry name" value="GLUCOSAMINE-6-PHOSPHATE ISOMERASE"/>
    <property type="match status" value="1"/>
</dbReference>
<evidence type="ECO:0000256" key="2">
    <source>
        <dbReference type="ARBA" id="ARBA00023277"/>
    </source>
</evidence>
<dbReference type="InterPro" id="IPR006148">
    <property type="entry name" value="Glc/Gal-6P_isomerase"/>
</dbReference>
<proteinExistence type="inferred from homology"/>
<evidence type="ECO:0000313" key="5">
    <source>
        <dbReference type="EMBL" id="MFD1863182.1"/>
    </source>
</evidence>
<comment type="caution">
    <text evidence="5">The sequence shown here is derived from an EMBL/GenBank/DDBJ whole genome shotgun (WGS) entry which is preliminary data.</text>
</comment>
<keyword evidence="2 3" id="KW-0119">Carbohydrate metabolism</keyword>
<dbReference type="NCBIfam" id="TIGR00502">
    <property type="entry name" value="nagB"/>
    <property type="match status" value="1"/>
</dbReference>
<dbReference type="Gene3D" id="3.40.50.1360">
    <property type="match status" value="1"/>
</dbReference>
<accession>A0ABW4QHV4</accession>
<comment type="pathway">
    <text evidence="3">Amino-sugar metabolism; N-acetylneuraminate degradation; D-fructose 6-phosphate from N-acetylneuraminate: step 5/5.</text>
</comment>
<dbReference type="EMBL" id="JBHUFW010000005">
    <property type="protein sequence ID" value="MFD1863182.1"/>
    <property type="molecule type" value="Genomic_DNA"/>
</dbReference>
<name>A0ABW4QHV4_9BACL</name>
<dbReference type="Pfam" id="PF01182">
    <property type="entry name" value="Glucosamine_iso"/>
    <property type="match status" value="1"/>
</dbReference>
<dbReference type="CDD" id="cd01399">
    <property type="entry name" value="GlcN6P_deaminase"/>
    <property type="match status" value="1"/>
</dbReference>
<evidence type="ECO:0000256" key="3">
    <source>
        <dbReference type="HAMAP-Rule" id="MF_01241"/>
    </source>
</evidence>